<feature type="compositionally biased region" description="Basic and acidic residues" evidence="1">
    <location>
        <begin position="116"/>
        <end position="126"/>
    </location>
</feature>
<dbReference type="AlphaFoldDB" id="A0A917CSY6"/>
<gene>
    <name evidence="2" type="ORF">GCM10011365_17620</name>
</gene>
<feature type="region of interest" description="Disordered" evidence="1">
    <location>
        <begin position="105"/>
        <end position="126"/>
    </location>
</feature>
<dbReference type="Proteomes" id="UP000605253">
    <property type="component" value="Unassembled WGS sequence"/>
</dbReference>
<organism evidence="2 3">
    <name type="scientific">Marinicella pacifica</name>
    <dbReference type="NCBI Taxonomy" id="1171543"/>
    <lineage>
        <taxon>Bacteria</taxon>
        <taxon>Pseudomonadati</taxon>
        <taxon>Pseudomonadota</taxon>
        <taxon>Gammaproteobacteria</taxon>
        <taxon>Lysobacterales</taxon>
        <taxon>Marinicellaceae</taxon>
        <taxon>Marinicella</taxon>
    </lineage>
</organism>
<dbReference type="Pfam" id="PF11582">
    <property type="entry name" value="DUF3240"/>
    <property type="match status" value="1"/>
</dbReference>
<proteinExistence type="predicted"/>
<accession>A0A917CSY6</accession>
<evidence type="ECO:0000256" key="1">
    <source>
        <dbReference type="SAM" id="MobiDB-lite"/>
    </source>
</evidence>
<evidence type="ECO:0000313" key="2">
    <source>
        <dbReference type="EMBL" id="GGF96690.1"/>
    </source>
</evidence>
<dbReference type="RefSeq" id="WP_188365368.1">
    <property type="nucleotide sequence ID" value="NZ_BAABJF010000003.1"/>
</dbReference>
<sequence length="126" mass="14556">MNDPQLLTIIIPLSMKNTLVDVLMAYQDISGFTMTKVAGFSRRHSQYNIKEQVAGYQNFFRIEVALSRVQVKPLLQHLCQFKDRFPLRYWLLPLTDTGVIDPDSDCQAMDQDLPQSEDHHITKDSN</sequence>
<comment type="caution">
    <text evidence="2">The sequence shown here is derived from an EMBL/GenBank/DDBJ whole genome shotgun (WGS) entry which is preliminary data.</text>
</comment>
<reference evidence="2" key="2">
    <citation type="submission" date="2020-09" db="EMBL/GenBank/DDBJ databases">
        <authorList>
            <person name="Sun Q."/>
            <person name="Zhou Y."/>
        </authorList>
    </citation>
    <scope>NUCLEOTIDE SEQUENCE</scope>
    <source>
        <strain evidence="2">CGMCC 1.12181</strain>
    </source>
</reference>
<evidence type="ECO:0000313" key="3">
    <source>
        <dbReference type="Proteomes" id="UP000605253"/>
    </source>
</evidence>
<dbReference type="SUPFAM" id="SSF54913">
    <property type="entry name" value="GlnB-like"/>
    <property type="match status" value="1"/>
</dbReference>
<dbReference type="InterPro" id="IPR015867">
    <property type="entry name" value="N-reg_PII/ATP_PRibTrfase_C"/>
</dbReference>
<dbReference type="Gene3D" id="3.30.70.120">
    <property type="match status" value="1"/>
</dbReference>
<dbReference type="InterPro" id="IPR011322">
    <property type="entry name" value="N-reg_PII-like_a/b"/>
</dbReference>
<dbReference type="EMBL" id="BMEO01000007">
    <property type="protein sequence ID" value="GGF96690.1"/>
    <property type="molecule type" value="Genomic_DNA"/>
</dbReference>
<keyword evidence="3" id="KW-1185">Reference proteome</keyword>
<evidence type="ECO:0008006" key="4">
    <source>
        <dbReference type="Google" id="ProtNLM"/>
    </source>
</evidence>
<reference evidence="2" key="1">
    <citation type="journal article" date="2014" name="Int. J. Syst. Evol. Microbiol.">
        <title>Complete genome sequence of Corynebacterium casei LMG S-19264T (=DSM 44701T), isolated from a smear-ripened cheese.</title>
        <authorList>
            <consortium name="US DOE Joint Genome Institute (JGI-PGF)"/>
            <person name="Walter F."/>
            <person name="Albersmeier A."/>
            <person name="Kalinowski J."/>
            <person name="Ruckert C."/>
        </authorList>
    </citation>
    <scope>NUCLEOTIDE SEQUENCE</scope>
    <source>
        <strain evidence="2">CGMCC 1.12181</strain>
    </source>
</reference>
<protein>
    <recommendedName>
        <fullName evidence="4">DUF3240 domain-containing protein</fullName>
    </recommendedName>
</protein>
<name>A0A917CSY6_9GAMM</name>
<dbReference type="InterPro" id="IPR021634">
    <property type="entry name" value="DUF3240"/>
</dbReference>